<sequence length="384" mass="43497">MKKLLLFSIMLSFMFGIKAQNGVQKQVTVLNHNQMINVPGSQEGYYVTNDHKIVRGIWILDLSEGEKAGIVIIPEQPNHEAKTFHPGDIIEYGFVNGERYISANLEMNQSPRSVFLEQILEDDSISIYLYGGIRKHEYYFMQKGHGAILPMKDGGKEYRNYLRSKAADCPALSYLDNNPMKLSRYEIVRIYRAYTECNVSLYQRTRWGVHGRVGLSHLNEGLDRSFNSGISCAVGMFAQINLDGCFSFCPELNFLYAFNEGHELYDKMKYESSDYTQFALEVPLLFRYTNYKSVKKWIPYGELGPSCMLSFNNGSKDNSGSTVDKNRSRRNRFLYGAAIGAGAECRLNGSHSLTIGARCSFAAGVKTVRKEQLLTYSLVVSANF</sequence>
<keyword evidence="4" id="KW-1185">Reference proteome</keyword>
<evidence type="ECO:0000313" key="4">
    <source>
        <dbReference type="Proteomes" id="UP000651085"/>
    </source>
</evidence>
<dbReference type="RefSeq" id="WP_262433211.1">
    <property type="nucleotide sequence ID" value="NZ_JACRTF010000001.1"/>
</dbReference>
<gene>
    <name evidence="3" type="ORF">H8744_01810</name>
</gene>
<dbReference type="AlphaFoldDB" id="A0A926F0W2"/>
<dbReference type="EMBL" id="JACRTF010000001">
    <property type="protein sequence ID" value="MBC8591995.1"/>
    <property type="molecule type" value="Genomic_DNA"/>
</dbReference>
<dbReference type="Proteomes" id="UP000651085">
    <property type="component" value="Unassembled WGS sequence"/>
</dbReference>
<evidence type="ECO:0000313" key="3">
    <source>
        <dbReference type="EMBL" id="MBC8591995.1"/>
    </source>
</evidence>
<dbReference type="InterPro" id="IPR011250">
    <property type="entry name" value="OMP/PagP_B-barrel"/>
</dbReference>
<protein>
    <submittedName>
        <fullName evidence="3">PorT family protein</fullName>
    </submittedName>
</protein>
<dbReference type="InterPro" id="IPR025665">
    <property type="entry name" value="Beta-barrel_OMP_2"/>
</dbReference>
<dbReference type="Pfam" id="PF13568">
    <property type="entry name" value="OMP_b-brl_2"/>
    <property type="match status" value="1"/>
</dbReference>
<name>A0A926F0W2_9BACT</name>
<feature type="chain" id="PRO_5036759988" evidence="1">
    <location>
        <begin position="20"/>
        <end position="384"/>
    </location>
</feature>
<feature type="signal peptide" evidence="1">
    <location>
        <begin position="1"/>
        <end position="19"/>
    </location>
</feature>
<evidence type="ECO:0000256" key="1">
    <source>
        <dbReference type="SAM" id="SignalP"/>
    </source>
</evidence>
<dbReference type="SUPFAM" id="SSF56925">
    <property type="entry name" value="OMPA-like"/>
    <property type="match status" value="1"/>
</dbReference>
<organism evidence="3 4">
    <name type="scientific">Jilunia laotingensis</name>
    <dbReference type="NCBI Taxonomy" id="2763675"/>
    <lineage>
        <taxon>Bacteria</taxon>
        <taxon>Pseudomonadati</taxon>
        <taxon>Bacteroidota</taxon>
        <taxon>Bacteroidia</taxon>
        <taxon>Bacteroidales</taxon>
        <taxon>Bacteroidaceae</taxon>
        <taxon>Jilunia</taxon>
    </lineage>
</organism>
<feature type="domain" description="Outer membrane protein beta-barrel" evidence="2">
    <location>
        <begin position="206"/>
        <end position="361"/>
    </location>
</feature>
<comment type="caution">
    <text evidence="3">The sequence shown here is derived from an EMBL/GenBank/DDBJ whole genome shotgun (WGS) entry which is preliminary data.</text>
</comment>
<evidence type="ECO:0000259" key="2">
    <source>
        <dbReference type="Pfam" id="PF13568"/>
    </source>
</evidence>
<accession>A0A926F0W2</accession>
<keyword evidence="1" id="KW-0732">Signal</keyword>
<reference evidence="3" key="1">
    <citation type="submission" date="2020-08" db="EMBL/GenBank/DDBJ databases">
        <title>Genome public.</title>
        <authorList>
            <person name="Liu C."/>
            <person name="Sun Q."/>
        </authorList>
    </citation>
    <scope>NUCLEOTIDE SEQUENCE</scope>
    <source>
        <strain evidence="3">N12</strain>
    </source>
</reference>
<proteinExistence type="predicted"/>